<sequence length="78" mass="8674">MNSLLRFALMISLVIIGKLNSTPTKSVSLSQNEEAQWIIPVYTTTVHKTSTHTASPLPAETGKFRSWRLMTDIPATDE</sequence>
<keyword evidence="2" id="KW-1185">Reference proteome</keyword>
<organism evidence="1 2">
    <name type="scientific">Hymenobacter psychrophilus</name>
    <dbReference type="NCBI Taxonomy" id="651662"/>
    <lineage>
        <taxon>Bacteria</taxon>
        <taxon>Pseudomonadati</taxon>
        <taxon>Bacteroidota</taxon>
        <taxon>Cytophagia</taxon>
        <taxon>Cytophagales</taxon>
        <taxon>Hymenobacteraceae</taxon>
        <taxon>Hymenobacter</taxon>
    </lineage>
</organism>
<proteinExistence type="predicted"/>
<dbReference type="Proteomes" id="UP000199249">
    <property type="component" value="Unassembled WGS sequence"/>
</dbReference>
<accession>A0A1H3MP79</accession>
<reference evidence="2" key="1">
    <citation type="submission" date="2016-10" db="EMBL/GenBank/DDBJ databases">
        <authorList>
            <person name="Varghese N."/>
            <person name="Submissions S."/>
        </authorList>
    </citation>
    <scope>NUCLEOTIDE SEQUENCE [LARGE SCALE GENOMIC DNA]</scope>
    <source>
        <strain evidence="2">CGMCC 1.8975</strain>
    </source>
</reference>
<protein>
    <submittedName>
        <fullName evidence="1">Uncharacterized protein</fullName>
    </submittedName>
</protein>
<evidence type="ECO:0000313" key="2">
    <source>
        <dbReference type="Proteomes" id="UP000199249"/>
    </source>
</evidence>
<name>A0A1H3MP79_9BACT</name>
<gene>
    <name evidence="1" type="ORF">SAMN04488069_11389</name>
</gene>
<dbReference type="EMBL" id="FNOV01000013">
    <property type="protein sequence ID" value="SDY78461.1"/>
    <property type="molecule type" value="Genomic_DNA"/>
</dbReference>
<evidence type="ECO:0000313" key="1">
    <source>
        <dbReference type="EMBL" id="SDY78461.1"/>
    </source>
</evidence>
<dbReference type="AlphaFoldDB" id="A0A1H3MP79"/>